<dbReference type="InterPro" id="IPR012677">
    <property type="entry name" value="Nucleotide-bd_a/b_plait_sf"/>
</dbReference>
<accession>A0A915JRV6</accession>
<evidence type="ECO:0000313" key="7">
    <source>
        <dbReference type="WBParaSite" id="nRc.2.0.1.t28961-RA"/>
    </source>
</evidence>
<dbReference type="Pfam" id="PF00076">
    <property type="entry name" value="RRM_1"/>
    <property type="match status" value="2"/>
</dbReference>
<dbReference type="Gene3D" id="3.30.70.330">
    <property type="match status" value="2"/>
</dbReference>
<evidence type="ECO:0000313" key="6">
    <source>
        <dbReference type="Proteomes" id="UP000887565"/>
    </source>
</evidence>
<feature type="region of interest" description="Disordered" evidence="4">
    <location>
        <begin position="76"/>
        <end position="97"/>
    </location>
</feature>
<evidence type="ECO:0000259" key="5">
    <source>
        <dbReference type="PROSITE" id="PS50102"/>
    </source>
</evidence>
<dbReference type="PANTHER" id="PTHR48033:SF10">
    <property type="entry name" value="RNA-BINDING PROTEIN SQUID"/>
    <property type="match status" value="1"/>
</dbReference>
<dbReference type="Proteomes" id="UP000887565">
    <property type="component" value="Unplaced"/>
</dbReference>
<feature type="domain" description="RRM" evidence="5">
    <location>
        <begin position="181"/>
        <end position="253"/>
    </location>
</feature>
<dbReference type="GO" id="GO:0005654">
    <property type="term" value="C:nucleoplasm"/>
    <property type="evidence" value="ECO:0007669"/>
    <property type="project" value="TreeGrafter"/>
</dbReference>
<keyword evidence="2" id="KW-0539">Nucleus</keyword>
<sequence>MTFESVKEKEESNEWSQDSTDDQLLHELAKAKIHSDGDRDINNKDGDEQKLITTALTTGNQVNDILNETKHYDLETGNQISTASNPQQSTKSKSGKNEEKKIFVGGISWDTTEEDLKNFFSQFGEVSNVQIKYDHFTGRSRGFAFVEFSMPEACQKSLQSKEYDLKNKKIEIKPAKSRENKKIFVGGLPADFVEEELRKHFDQFGKIEEIEWPFDKFQNRRKNFAFIVFEDEDSTQKAAAQPKQKFGDRTVSIGSGFLLDIAPLACLH</sequence>
<dbReference type="SMART" id="SM00360">
    <property type="entry name" value="RRM"/>
    <property type="match status" value="2"/>
</dbReference>
<dbReference type="PANTHER" id="PTHR48033">
    <property type="entry name" value="RNA-BINDING (RRM/RBD/RNP MOTIFS) FAMILY PROTEIN"/>
    <property type="match status" value="1"/>
</dbReference>
<dbReference type="WBParaSite" id="nRc.2.0.1.t28961-RA">
    <property type="protein sequence ID" value="nRc.2.0.1.t28961-RA"/>
    <property type="gene ID" value="nRc.2.0.1.g28961"/>
</dbReference>
<dbReference type="GO" id="GO:0010468">
    <property type="term" value="P:regulation of gene expression"/>
    <property type="evidence" value="ECO:0007669"/>
    <property type="project" value="TreeGrafter"/>
</dbReference>
<evidence type="ECO:0000256" key="3">
    <source>
        <dbReference type="PROSITE-ProRule" id="PRU00176"/>
    </source>
</evidence>
<dbReference type="AlphaFoldDB" id="A0A915JRV6"/>
<dbReference type="InterPro" id="IPR000504">
    <property type="entry name" value="RRM_dom"/>
</dbReference>
<evidence type="ECO:0000256" key="4">
    <source>
        <dbReference type="SAM" id="MobiDB-lite"/>
    </source>
</evidence>
<dbReference type="GO" id="GO:0000785">
    <property type="term" value="C:chromatin"/>
    <property type="evidence" value="ECO:0007669"/>
    <property type="project" value="TreeGrafter"/>
</dbReference>
<dbReference type="SUPFAM" id="SSF54928">
    <property type="entry name" value="RNA-binding domain, RBD"/>
    <property type="match status" value="2"/>
</dbReference>
<feature type="domain" description="RRM" evidence="5">
    <location>
        <begin position="100"/>
        <end position="177"/>
    </location>
</feature>
<keyword evidence="3" id="KW-0694">RNA-binding</keyword>
<name>A0A915JRV6_ROMCU</name>
<evidence type="ECO:0000256" key="1">
    <source>
        <dbReference type="ARBA" id="ARBA00004123"/>
    </source>
</evidence>
<protein>
    <submittedName>
        <fullName evidence="7">RRM domain-containing protein</fullName>
    </submittedName>
</protein>
<feature type="compositionally biased region" description="Basic and acidic residues" evidence="4">
    <location>
        <begin position="1"/>
        <end position="12"/>
    </location>
</feature>
<keyword evidence="6" id="KW-1185">Reference proteome</keyword>
<comment type="subcellular location">
    <subcellularLocation>
        <location evidence="1">Nucleus</location>
    </subcellularLocation>
</comment>
<dbReference type="InterPro" id="IPR035979">
    <property type="entry name" value="RBD_domain_sf"/>
</dbReference>
<organism evidence="6 7">
    <name type="scientific">Romanomermis culicivorax</name>
    <name type="common">Nematode worm</name>
    <dbReference type="NCBI Taxonomy" id="13658"/>
    <lineage>
        <taxon>Eukaryota</taxon>
        <taxon>Metazoa</taxon>
        <taxon>Ecdysozoa</taxon>
        <taxon>Nematoda</taxon>
        <taxon>Enoplea</taxon>
        <taxon>Dorylaimia</taxon>
        <taxon>Mermithida</taxon>
        <taxon>Mermithoidea</taxon>
        <taxon>Mermithidae</taxon>
        <taxon>Romanomermis</taxon>
    </lineage>
</organism>
<feature type="compositionally biased region" description="Polar residues" evidence="4">
    <location>
        <begin position="76"/>
        <end position="92"/>
    </location>
</feature>
<feature type="region of interest" description="Disordered" evidence="4">
    <location>
        <begin position="1"/>
        <end position="23"/>
    </location>
</feature>
<dbReference type="OMA" id="ANKDANH"/>
<reference evidence="7" key="1">
    <citation type="submission" date="2022-11" db="UniProtKB">
        <authorList>
            <consortium name="WormBaseParasite"/>
        </authorList>
    </citation>
    <scope>IDENTIFICATION</scope>
</reference>
<evidence type="ECO:0000256" key="2">
    <source>
        <dbReference type="ARBA" id="ARBA00023242"/>
    </source>
</evidence>
<proteinExistence type="predicted"/>
<dbReference type="PROSITE" id="PS50102">
    <property type="entry name" value="RRM"/>
    <property type="match status" value="2"/>
</dbReference>
<dbReference type="GO" id="GO:0003723">
    <property type="term" value="F:RNA binding"/>
    <property type="evidence" value="ECO:0007669"/>
    <property type="project" value="UniProtKB-UniRule"/>
</dbReference>